<gene>
    <name evidence="2" type="ORF">DFR86_06950</name>
</gene>
<dbReference type="Pfam" id="PF01909">
    <property type="entry name" value="NTP_transf_2"/>
    <property type="match status" value="1"/>
</dbReference>
<dbReference type="AlphaFoldDB" id="A0A2U9IMZ6"/>
<organism evidence="2 3">
    <name type="scientific">Acidianus sulfidivorans JP7</name>
    <dbReference type="NCBI Taxonomy" id="619593"/>
    <lineage>
        <taxon>Archaea</taxon>
        <taxon>Thermoproteota</taxon>
        <taxon>Thermoprotei</taxon>
        <taxon>Sulfolobales</taxon>
        <taxon>Sulfolobaceae</taxon>
        <taxon>Acidianus</taxon>
    </lineage>
</organism>
<dbReference type="KEGG" id="asul:DFR86_06950"/>
<name>A0A2U9IMZ6_9CREN</name>
<dbReference type="SUPFAM" id="SSF81301">
    <property type="entry name" value="Nucleotidyltransferase"/>
    <property type="match status" value="1"/>
</dbReference>
<dbReference type="GO" id="GO:0016779">
    <property type="term" value="F:nucleotidyltransferase activity"/>
    <property type="evidence" value="ECO:0007669"/>
    <property type="project" value="InterPro"/>
</dbReference>
<dbReference type="InterPro" id="IPR002934">
    <property type="entry name" value="Polymerase_NTP_transf_dom"/>
</dbReference>
<evidence type="ECO:0000313" key="2">
    <source>
        <dbReference type="EMBL" id="AWR97314.1"/>
    </source>
</evidence>
<keyword evidence="3" id="KW-1185">Reference proteome</keyword>
<dbReference type="EMBL" id="CP029288">
    <property type="protein sequence ID" value="AWR97314.1"/>
    <property type="molecule type" value="Genomic_DNA"/>
</dbReference>
<dbReference type="RefSeq" id="WP_110380204.1">
    <property type="nucleotide sequence ID" value="NZ_CP029288.2"/>
</dbReference>
<proteinExistence type="predicted"/>
<dbReference type="OrthoDB" id="18771at2157"/>
<protein>
    <submittedName>
        <fullName evidence="2">Nucleotidyltransferase</fullName>
    </submittedName>
</protein>
<dbReference type="InterPro" id="IPR043519">
    <property type="entry name" value="NT_sf"/>
</dbReference>
<keyword evidence="2" id="KW-0808">Transferase</keyword>
<accession>A0A2U9IMZ6</accession>
<evidence type="ECO:0000313" key="3">
    <source>
        <dbReference type="Proteomes" id="UP000248410"/>
    </source>
</evidence>
<sequence>MGRSYFLDKDLIIDKDDNIFTIITNYNPPGYVFAYLKYKYEGNGLWKGYNRILKYYGVKNLMQISNTQEFLYEPCYDVKYPVLRTSKVKYHYKPEEKLTEIISKSHYTELEITMLDLLSKLEINLKIGIGGSLLLGIFHSKSDIDFIIYGKKSILDFINNFEGFEPDKEWIYETSRNYSLDLDLVKSIYTKKTRGIYRNIKYSFLFVDDVPWKYCETVCHKMKEIEIEGIIEGGSPNALIYPSSALLHSSNKVYKVVSYEGIFNYVMYLGGKVKVKGMLMKCEDEEDVIIIGDREVGGYIRPIL</sequence>
<evidence type="ECO:0000259" key="1">
    <source>
        <dbReference type="Pfam" id="PF01909"/>
    </source>
</evidence>
<reference evidence="2 3" key="1">
    <citation type="submission" date="2018-05" db="EMBL/GenBank/DDBJ databases">
        <title>Complete Genome Sequences of Extremely Thermoacidophilic, Metal-Mobilizing Type-Strain Members of the Archaeal Family Sulfolobaceae: Acidianus brierleyi DSM-1651T, Acidianus sulfidivorans DSM-18786T, Metallosphaera hakonensis DSM-7519T, and Metallosphaera prunae DSM-10039T.</title>
        <authorList>
            <person name="Counts J.A."/>
            <person name="Kelly R.M."/>
        </authorList>
    </citation>
    <scope>NUCLEOTIDE SEQUENCE [LARGE SCALE GENOMIC DNA]</scope>
    <source>
        <strain evidence="2 3">JP7</strain>
    </source>
</reference>
<dbReference type="Proteomes" id="UP000248410">
    <property type="component" value="Chromosome"/>
</dbReference>
<dbReference type="GeneID" id="36837693"/>
<feature type="domain" description="Polymerase nucleotidyl transferase" evidence="1">
    <location>
        <begin position="118"/>
        <end position="204"/>
    </location>
</feature>